<name>A0AAV7LJW2_PLEWA</name>
<accession>A0AAV7LJW2</accession>
<sequence>MLRGSHTPAPGSSAPPHRPLLIVGSPRDSAFLRSPAQAPVRSQGEARLPGCPARQQAPDGIDTPCLQGKPEGGEGGRRAGLPQRWPPRPGVPLRDAPLTAPLSRLARPPGSACALSGSAGRRWGATMSRPLSPSRPALQLSHCAAARFLEAAETSGTFLCI</sequence>
<organism evidence="2 3">
    <name type="scientific">Pleurodeles waltl</name>
    <name type="common">Iberian ribbed newt</name>
    <dbReference type="NCBI Taxonomy" id="8319"/>
    <lineage>
        <taxon>Eukaryota</taxon>
        <taxon>Metazoa</taxon>
        <taxon>Chordata</taxon>
        <taxon>Craniata</taxon>
        <taxon>Vertebrata</taxon>
        <taxon>Euteleostomi</taxon>
        <taxon>Amphibia</taxon>
        <taxon>Batrachia</taxon>
        <taxon>Caudata</taxon>
        <taxon>Salamandroidea</taxon>
        <taxon>Salamandridae</taxon>
        <taxon>Pleurodelinae</taxon>
        <taxon>Pleurodeles</taxon>
    </lineage>
</organism>
<comment type="caution">
    <text evidence="2">The sequence shown here is derived from an EMBL/GenBank/DDBJ whole genome shotgun (WGS) entry which is preliminary data.</text>
</comment>
<dbReference type="Proteomes" id="UP001066276">
    <property type="component" value="Chromosome 11"/>
</dbReference>
<evidence type="ECO:0000313" key="3">
    <source>
        <dbReference type="Proteomes" id="UP001066276"/>
    </source>
</evidence>
<keyword evidence="3" id="KW-1185">Reference proteome</keyword>
<proteinExistence type="predicted"/>
<feature type="region of interest" description="Disordered" evidence="1">
    <location>
        <begin position="1"/>
        <end position="134"/>
    </location>
</feature>
<evidence type="ECO:0000256" key="1">
    <source>
        <dbReference type="SAM" id="MobiDB-lite"/>
    </source>
</evidence>
<reference evidence="2" key="1">
    <citation type="journal article" date="2022" name="bioRxiv">
        <title>Sequencing and chromosome-scale assembly of the giantPleurodeles waltlgenome.</title>
        <authorList>
            <person name="Brown T."/>
            <person name="Elewa A."/>
            <person name="Iarovenko S."/>
            <person name="Subramanian E."/>
            <person name="Araus A.J."/>
            <person name="Petzold A."/>
            <person name="Susuki M."/>
            <person name="Suzuki K.-i.T."/>
            <person name="Hayashi T."/>
            <person name="Toyoda A."/>
            <person name="Oliveira C."/>
            <person name="Osipova E."/>
            <person name="Leigh N.D."/>
            <person name="Simon A."/>
            <person name="Yun M.H."/>
        </authorList>
    </citation>
    <scope>NUCLEOTIDE SEQUENCE</scope>
    <source>
        <strain evidence="2">20211129_DDA</strain>
        <tissue evidence="2">Liver</tissue>
    </source>
</reference>
<dbReference type="AlphaFoldDB" id="A0AAV7LJW2"/>
<evidence type="ECO:0000313" key="2">
    <source>
        <dbReference type="EMBL" id="KAJ1090662.1"/>
    </source>
</evidence>
<protein>
    <submittedName>
        <fullName evidence="2">Uncharacterized protein</fullName>
    </submittedName>
</protein>
<dbReference type="EMBL" id="JANPWB010000015">
    <property type="protein sequence ID" value="KAJ1090662.1"/>
    <property type="molecule type" value="Genomic_DNA"/>
</dbReference>
<gene>
    <name evidence="2" type="ORF">NDU88_003791</name>
</gene>